<dbReference type="PANTHER" id="PTHR43441">
    <property type="entry name" value="RIBOSOMAL-PROTEIN-SERINE ACETYLTRANSFERASE"/>
    <property type="match status" value="1"/>
</dbReference>
<dbReference type="PANTHER" id="PTHR43441:SF10">
    <property type="entry name" value="ACETYLTRANSFERASE"/>
    <property type="match status" value="1"/>
</dbReference>
<evidence type="ECO:0000259" key="1">
    <source>
        <dbReference type="PROSITE" id="PS51186"/>
    </source>
</evidence>
<proteinExistence type="predicted"/>
<accession>A0ABU5N5Z4</accession>
<evidence type="ECO:0000313" key="2">
    <source>
        <dbReference type="EMBL" id="MDZ8161492.1"/>
    </source>
</evidence>
<dbReference type="InterPro" id="IPR000182">
    <property type="entry name" value="GNAT_dom"/>
</dbReference>
<sequence length="192" mass="20988">MHPVVLSTDRFVLSVPVADDVDAVFAACQDPEIQRWTTVPSPYERRHAVQYCTTATAQWEKDAEQLWAVREGAELCGVIGLHRTSPDTADLGYWVAPTARGRGVLTEAAREVLDWGFAADGGGYARIGWRAVVGNLPSARAARALGFEFEGTSRMALPSPRGREDAWFAGLLPDDDRAPRPWPVLDAAIRVS</sequence>
<dbReference type="Proteomes" id="UP001291912">
    <property type="component" value="Unassembled WGS sequence"/>
</dbReference>
<dbReference type="Gene3D" id="3.40.630.30">
    <property type="match status" value="1"/>
</dbReference>
<organism evidence="2 3">
    <name type="scientific">Microbacterium aquimaris</name>
    <dbReference type="NCBI Taxonomy" id="459816"/>
    <lineage>
        <taxon>Bacteria</taxon>
        <taxon>Bacillati</taxon>
        <taxon>Actinomycetota</taxon>
        <taxon>Actinomycetes</taxon>
        <taxon>Micrococcales</taxon>
        <taxon>Microbacteriaceae</taxon>
        <taxon>Microbacterium</taxon>
    </lineage>
</organism>
<dbReference type="EMBL" id="JAWJYN010000001">
    <property type="protein sequence ID" value="MDZ8161492.1"/>
    <property type="molecule type" value="Genomic_DNA"/>
</dbReference>
<dbReference type="PROSITE" id="PS51186">
    <property type="entry name" value="GNAT"/>
    <property type="match status" value="1"/>
</dbReference>
<dbReference type="RefSeq" id="WP_194424104.1">
    <property type="nucleotide sequence ID" value="NZ_BAAAPT010000001.1"/>
</dbReference>
<dbReference type="InterPro" id="IPR016181">
    <property type="entry name" value="Acyl_CoA_acyltransferase"/>
</dbReference>
<gene>
    <name evidence="2" type="ORF">R2Q92_06540</name>
</gene>
<comment type="caution">
    <text evidence="2">The sequence shown here is derived from an EMBL/GenBank/DDBJ whole genome shotgun (WGS) entry which is preliminary data.</text>
</comment>
<dbReference type="SUPFAM" id="SSF55729">
    <property type="entry name" value="Acyl-CoA N-acyltransferases (Nat)"/>
    <property type="match status" value="1"/>
</dbReference>
<feature type="domain" description="N-acetyltransferase" evidence="1">
    <location>
        <begin position="11"/>
        <end position="174"/>
    </location>
</feature>
<dbReference type="InterPro" id="IPR051908">
    <property type="entry name" value="Ribosomal_N-acetyltransferase"/>
</dbReference>
<protein>
    <submittedName>
        <fullName evidence="2">GNAT family N-acetyltransferase</fullName>
    </submittedName>
</protein>
<name>A0ABU5N5Z4_9MICO</name>
<reference evidence="2 3" key="1">
    <citation type="submission" date="2023-10" db="EMBL/GenBank/DDBJ databases">
        <title>Microbacterium xanthum sp. nov., isolated from seaweed.</title>
        <authorList>
            <person name="Lee S.D."/>
        </authorList>
    </citation>
    <scope>NUCLEOTIDE SEQUENCE [LARGE SCALE GENOMIC DNA]</scope>
    <source>
        <strain evidence="2 3">KCTC 19124</strain>
    </source>
</reference>
<keyword evidence="3" id="KW-1185">Reference proteome</keyword>
<dbReference type="Pfam" id="PF13302">
    <property type="entry name" value="Acetyltransf_3"/>
    <property type="match status" value="1"/>
</dbReference>
<dbReference type="CDD" id="cd04301">
    <property type="entry name" value="NAT_SF"/>
    <property type="match status" value="1"/>
</dbReference>
<evidence type="ECO:0000313" key="3">
    <source>
        <dbReference type="Proteomes" id="UP001291912"/>
    </source>
</evidence>